<dbReference type="InterPro" id="IPR036930">
    <property type="entry name" value="WGR_dom_sf"/>
</dbReference>
<dbReference type="Gene3D" id="2.20.140.10">
    <property type="entry name" value="WGR domain"/>
    <property type="match status" value="1"/>
</dbReference>
<dbReference type="Pfam" id="PF13569">
    <property type="entry name" value="DUF4132"/>
    <property type="match status" value="1"/>
</dbReference>
<evidence type="ECO:0000313" key="2">
    <source>
        <dbReference type="EMBL" id="GLW56160.1"/>
    </source>
</evidence>
<dbReference type="SUPFAM" id="SSF142921">
    <property type="entry name" value="WGR domain-like"/>
    <property type="match status" value="1"/>
</dbReference>
<protein>
    <recommendedName>
        <fullName evidence="1">WGR domain-containing protein</fullName>
    </recommendedName>
</protein>
<dbReference type="RefSeq" id="WP_285679041.1">
    <property type="nucleotide sequence ID" value="NZ_BSRX01000024.1"/>
</dbReference>
<gene>
    <name evidence="2" type="ORF">Kpho01_41710</name>
</gene>
<evidence type="ECO:0000313" key="3">
    <source>
        <dbReference type="Proteomes" id="UP001165143"/>
    </source>
</evidence>
<proteinExistence type="predicted"/>
<accession>A0A9W6UR32</accession>
<dbReference type="InterPro" id="IPR025406">
    <property type="entry name" value="DUF4132"/>
</dbReference>
<dbReference type="PROSITE" id="PS51977">
    <property type="entry name" value="WGR"/>
    <property type="match status" value="1"/>
</dbReference>
<feature type="domain" description="WGR" evidence="1">
    <location>
        <begin position="1"/>
        <end position="77"/>
    </location>
</feature>
<reference evidence="2" key="1">
    <citation type="submission" date="2023-02" db="EMBL/GenBank/DDBJ databases">
        <title>Kitasatospora phosalacinea NBRC 14362.</title>
        <authorList>
            <person name="Ichikawa N."/>
            <person name="Sato H."/>
            <person name="Tonouchi N."/>
        </authorList>
    </citation>
    <scope>NUCLEOTIDE SEQUENCE</scope>
    <source>
        <strain evidence="2">NBRC 14362</strain>
    </source>
</reference>
<dbReference type="Proteomes" id="UP001165143">
    <property type="component" value="Unassembled WGS sequence"/>
</dbReference>
<dbReference type="SMART" id="SM00773">
    <property type="entry name" value="WGR"/>
    <property type="match status" value="1"/>
</dbReference>
<dbReference type="EMBL" id="BSRX01000024">
    <property type="protein sequence ID" value="GLW56160.1"/>
    <property type="molecule type" value="Genomic_DNA"/>
</dbReference>
<name>A0A9W6UR32_9ACTN</name>
<dbReference type="AlphaFoldDB" id="A0A9W6UR32"/>
<dbReference type="CDD" id="cd07996">
    <property type="entry name" value="WGR_MMR_like"/>
    <property type="match status" value="1"/>
</dbReference>
<dbReference type="InterPro" id="IPR049809">
    <property type="entry name" value="YehF/YfeS-like_WGR"/>
</dbReference>
<sequence length="1227" mass="132770">MRRWELVGGGSAKFWEAAVEGAAVRARYGRIGTEGREQVKELASADAALAHFAKQVAEKERKGYAEVGETREVPGAEVPGAEVAEVPGPESREAPGAEVAGVDGLPDEEAFVLPAAWRRAALPRRGGRVPAVSWPGPEALEREERRIADRRDWVAQVLAAPGSDPELVRAARDYLAGVPNAVGAAAVAGMLPAAWQAEAAEQELFADAWTARHGLSFAVRAMLEKHAVEVHYLQSGRNVSDVALRPRTVHRRHYGKLALPAEERLRTLLAAAPEPEYRAALEAVAERRVTPRHRALASYLAPGVPGWLDECLADLPHYDDDRTHLLLQLLHSLDDPAQAEPFRDEFLGIWRSAPVQLIATVADGIGTAAAPLVGTWLTMAHGAGGKKELAAALVHFPTDDAFRRLVAGLDDKHVRPALLEAARRYPVRAMRLLAEAAAEGGRDGAAARQLLDTHVSTHRELLTQALPQLGAAAAALVAELGDARPQAPEAGPEALPPLLVSPPWTRPRTRRELRVVEGLRPDEEPRLAWRAGEQERWARSDFGGWPYAGVADWADEARRVLGGSGGLWHPVWMLVSGPEEALAPFLAEWRPENLRFGADYLPPVVAKYGLAALPVVLHAARAKPGVLSSLLLPFLDVRAARLLVADMVRLKSVHAVARSWFAWHGVAGALLLVPDAVGPAGREREAAEQALRLVAADTGAEALLAAVDARYGAAAAESVAEVLAADPLEIALPARMPVLPSWAQPAVLPQLLLRGPAEESADGSADGDGPAAALPAEAVRHVLTMLALSRPEAPYPGLAVVAEACRADGLAEFGWALFEQWQQAGMPSKESWVLPALGVLGDDATVRRLTAVVREWPGQGAHRRAVEGLDVLAAIGTDLALLHLHGISQRVKFKALKARAQEKIAEVAEGLGLTAEQLGDRLVPDLGLDPDGTTVIDYGARTFTVGFDEQLRPYVLDADGKRRKDLPAPGARDDQELAPAERKRFTALKKDVRTVAGDQLRRLEAAMVAQRSWSAEEFTSLFVEHPLVWHLARRLVWVADDTAFRVAEDRTFADADDESFALPGDATVRIAHPLHLGEERVATWSELFADYEVLQPFPQLGRPVRRFTPEEAAANRLHRFEGCTVPVGRLLGLTKRGWERGAPQDAGVERWFSKRLGEGCHLVVQLEEGIAVGMVDEFPDQTFETVWLDSSPGDHLPRHDYPLRYGDLDAVTASELLADLEELTAAG</sequence>
<dbReference type="InterPro" id="IPR008893">
    <property type="entry name" value="WGR_domain"/>
</dbReference>
<comment type="caution">
    <text evidence="2">The sequence shown here is derived from an EMBL/GenBank/DDBJ whole genome shotgun (WGS) entry which is preliminary data.</text>
</comment>
<dbReference type="Pfam" id="PF05406">
    <property type="entry name" value="WGR"/>
    <property type="match status" value="1"/>
</dbReference>
<organism evidence="2 3">
    <name type="scientific">Kitasatospora phosalacinea</name>
    <dbReference type="NCBI Taxonomy" id="2065"/>
    <lineage>
        <taxon>Bacteria</taxon>
        <taxon>Bacillati</taxon>
        <taxon>Actinomycetota</taxon>
        <taxon>Actinomycetes</taxon>
        <taxon>Kitasatosporales</taxon>
        <taxon>Streptomycetaceae</taxon>
        <taxon>Kitasatospora</taxon>
    </lineage>
</organism>
<evidence type="ECO:0000259" key="1">
    <source>
        <dbReference type="PROSITE" id="PS51977"/>
    </source>
</evidence>